<evidence type="ECO:0000313" key="1">
    <source>
        <dbReference type="EMBL" id="GAA3941927.1"/>
    </source>
</evidence>
<dbReference type="Proteomes" id="UP001501591">
    <property type="component" value="Unassembled WGS sequence"/>
</dbReference>
<gene>
    <name evidence="1" type="ORF">GCM10022383_19670</name>
</gene>
<dbReference type="RefSeq" id="WP_344819385.1">
    <property type="nucleotide sequence ID" value="NZ_BAABCP010000001.1"/>
</dbReference>
<evidence type="ECO:0000313" key="2">
    <source>
        <dbReference type="Proteomes" id="UP001501591"/>
    </source>
</evidence>
<keyword evidence="2" id="KW-1185">Reference proteome</keyword>
<comment type="caution">
    <text evidence="1">The sequence shown here is derived from an EMBL/GenBank/DDBJ whole genome shotgun (WGS) entry which is preliminary data.</text>
</comment>
<reference evidence="2" key="1">
    <citation type="journal article" date="2019" name="Int. J. Syst. Evol. Microbiol.">
        <title>The Global Catalogue of Microorganisms (GCM) 10K type strain sequencing project: providing services to taxonomists for standard genome sequencing and annotation.</title>
        <authorList>
            <consortium name="The Broad Institute Genomics Platform"/>
            <consortium name="The Broad Institute Genome Sequencing Center for Infectious Disease"/>
            <person name="Wu L."/>
            <person name="Ma J."/>
        </authorList>
    </citation>
    <scope>NUCLEOTIDE SEQUENCE [LARGE SCALE GENOMIC DNA]</scope>
    <source>
        <strain evidence="2">JCM 17024</strain>
    </source>
</reference>
<sequence length="52" mass="5751">MTDNRLRAAHDLLAQHAAEEGDTALQTALHKYAVEKKWEEPTATEIAAAIHI</sequence>
<accession>A0ABP7NB91</accession>
<protein>
    <submittedName>
        <fullName evidence="1">Uncharacterized protein</fullName>
    </submittedName>
</protein>
<dbReference type="EMBL" id="BAABCP010000001">
    <property type="protein sequence ID" value="GAA3941927.1"/>
    <property type="molecule type" value="Genomic_DNA"/>
</dbReference>
<organism evidence="1 2">
    <name type="scientific">Microbacterium soli</name>
    <dbReference type="NCBI Taxonomy" id="446075"/>
    <lineage>
        <taxon>Bacteria</taxon>
        <taxon>Bacillati</taxon>
        <taxon>Actinomycetota</taxon>
        <taxon>Actinomycetes</taxon>
        <taxon>Micrococcales</taxon>
        <taxon>Microbacteriaceae</taxon>
        <taxon>Microbacterium</taxon>
    </lineage>
</organism>
<proteinExistence type="predicted"/>
<name>A0ABP7NB91_9MICO</name>